<dbReference type="SUPFAM" id="SSF63712">
    <property type="entry name" value="Nicotinic receptor ligand binding domain-like"/>
    <property type="match status" value="1"/>
</dbReference>
<protein>
    <submittedName>
        <fullName evidence="14">Uncharacterized protein</fullName>
    </submittedName>
</protein>
<dbReference type="InterPro" id="IPR006201">
    <property type="entry name" value="Neur_channel"/>
</dbReference>
<evidence type="ECO:0000259" key="12">
    <source>
        <dbReference type="Pfam" id="PF02931"/>
    </source>
</evidence>
<evidence type="ECO:0000256" key="10">
    <source>
        <dbReference type="ARBA" id="ARBA00023303"/>
    </source>
</evidence>
<sequence length="231" mass="26465">MDLRHFPMDMQLCQLKVASYGYSTTDIDYHWAQGNYTRLICELRLARSMGYYMNQIYIPAFLIVVISWMPFWLDREDTHARVGLGVTTVLTMTTLFTSTNESLPKISYIKAIDVYLFTCFLMVFGSLIEYATVGYFESFIKGRDRYSVSAVINPSTGAEGKASNIGANYELNAAPSGVSYQVLYWKSASITDKYSRLIFPTVFIVFNVFYWVIYLHLSRETITDLITAEDV</sequence>
<dbReference type="Gene3D" id="2.70.170.10">
    <property type="entry name" value="Neurotransmitter-gated ion-channel ligand-binding domain"/>
    <property type="match status" value="1"/>
</dbReference>
<keyword evidence="9 11" id="KW-0472">Membrane</keyword>
<dbReference type="Gene3D" id="1.20.58.390">
    <property type="entry name" value="Neurotransmitter-gated ion-channel transmembrane domain"/>
    <property type="match status" value="1"/>
</dbReference>
<dbReference type="PRINTS" id="PR00253">
    <property type="entry name" value="GABAARECEPTR"/>
</dbReference>
<comment type="subcellular location">
    <subcellularLocation>
        <location evidence="2">Cell membrane</location>
    </subcellularLocation>
    <subcellularLocation>
        <location evidence="1">Membrane</location>
        <topology evidence="1">Multi-pass membrane protein</topology>
    </subcellularLocation>
</comment>
<dbReference type="SUPFAM" id="SSF90112">
    <property type="entry name" value="Neurotransmitter-gated ion-channel transmembrane pore"/>
    <property type="match status" value="1"/>
</dbReference>
<dbReference type="InterPro" id="IPR036719">
    <property type="entry name" value="Neuro-gated_channel_TM_sf"/>
</dbReference>
<accession>A0A7R9QBI1</accession>
<gene>
    <name evidence="14" type="ORF">OSB1V03_LOCUS17207</name>
</gene>
<feature type="transmembrane region" description="Helical" evidence="11">
    <location>
        <begin position="108"/>
        <end position="128"/>
    </location>
</feature>
<dbReference type="Pfam" id="PF02931">
    <property type="entry name" value="Neur_chan_LBD"/>
    <property type="match status" value="1"/>
</dbReference>
<proteinExistence type="predicted"/>
<dbReference type="OrthoDB" id="203862at2759"/>
<evidence type="ECO:0000256" key="6">
    <source>
        <dbReference type="ARBA" id="ARBA00022729"/>
    </source>
</evidence>
<keyword evidence="6" id="KW-0732">Signal</keyword>
<feature type="transmembrane region" description="Helical" evidence="11">
    <location>
        <begin position="79"/>
        <end position="96"/>
    </location>
</feature>
<keyword evidence="5 11" id="KW-0812">Transmembrane</keyword>
<reference evidence="14" key="1">
    <citation type="submission" date="2020-11" db="EMBL/GenBank/DDBJ databases">
        <authorList>
            <person name="Tran Van P."/>
        </authorList>
    </citation>
    <scope>NUCLEOTIDE SEQUENCE</scope>
</reference>
<feature type="domain" description="Neurotransmitter-gated ion-channel transmembrane" evidence="13">
    <location>
        <begin position="56"/>
        <end position="137"/>
    </location>
</feature>
<evidence type="ECO:0000256" key="1">
    <source>
        <dbReference type="ARBA" id="ARBA00004141"/>
    </source>
</evidence>
<dbReference type="GO" id="GO:0005886">
    <property type="term" value="C:plasma membrane"/>
    <property type="evidence" value="ECO:0007669"/>
    <property type="project" value="UniProtKB-SubCell"/>
</dbReference>
<dbReference type="PANTHER" id="PTHR18945">
    <property type="entry name" value="NEUROTRANSMITTER GATED ION CHANNEL"/>
    <property type="match status" value="1"/>
</dbReference>
<dbReference type="CDD" id="cd19049">
    <property type="entry name" value="LGIC_TM_anion"/>
    <property type="match status" value="1"/>
</dbReference>
<dbReference type="InterPro" id="IPR038050">
    <property type="entry name" value="Neuro_actylchol_rec"/>
</dbReference>
<dbReference type="EMBL" id="CAJPIZ010020344">
    <property type="protein sequence ID" value="CAG2117254.1"/>
    <property type="molecule type" value="Genomic_DNA"/>
</dbReference>
<name>A0A7R9QBI1_9ACAR</name>
<dbReference type="GO" id="GO:0004888">
    <property type="term" value="F:transmembrane signaling receptor activity"/>
    <property type="evidence" value="ECO:0007669"/>
    <property type="project" value="InterPro"/>
</dbReference>
<keyword evidence="10" id="KW-0407">Ion channel</keyword>
<dbReference type="AlphaFoldDB" id="A0A7R9QBI1"/>
<evidence type="ECO:0000256" key="4">
    <source>
        <dbReference type="ARBA" id="ARBA00022475"/>
    </source>
</evidence>
<evidence type="ECO:0000256" key="11">
    <source>
        <dbReference type="SAM" id="Phobius"/>
    </source>
</evidence>
<dbReference type="GO" id="GO:0005230">
    <property type="term" value="F:extracellular ligand-gated monoatomic ion channel activity"/>
    <property type="evidence" value="ECO:0007669"/>
    <property type="project" value="InterPro"/>
</dbReference>
<evidence type="ECO:0000256" key="9">
    <source>
        <dbReference type="ARBA" id="ARBA00023136"/>
    </source>
</evidence>
<feature type="transmembrane region" description="Helical" evidence="11">
    <location>
        <begin position="56"/>
        <end position="73"/>
    </location>
</feature>
<evidence type="ECO:0000313" key="14">
    <source>
        <dbReference type="EMBL" id="CAD7638025.1"/>
    </source>
</evidence>
<keyword evidence="7 11" id="KW-1133">Transmembrane helix</keyword>
<feature type="non-terminal residue" evidence="14">
    <location>
        <position position="231"/>
    </location>
</feature>
<keyword evidence="8" id="KW-0406">Ion transport</keyword>
<keyword evidence="15" id="KW-1185">Reference proteome</keyword>
<dbReference type="GO" id="GO:0099095">
    <property type="term" value="F:ligand-gated monoatomic anion channel activity"/>
    <property type="evidence" value="ECO:0007669"/>
    <property type="project" value="UniProtKB-ARBA"/>
</dbReference>
<dbReference type="InterPro" id="IPR006029">
    <property type="entry name" value="Neurotrans-gated_channel_TM"/>
</dbReference>
<evidence type="ECO:0000259" key="13">
    <source>
        <dbReference type="Pfam" id="PF02932"/>
    </source>
</evidence>
<evidence type="ECO:0000256" key="5">
    <source>
        <dbReference type="ARBA" id="ARBA00022692"/>
    </source>
</evidence>
<dbReference type="GO" id="GO:0005254">
    <property type="term" value="F:chloride channel activity"/>
    <property type="evidence" value="ECO:0007669"/>
    <property type="project" value="UniProtKB-ARBA"/>
</dbReference>
<dbReference type="EMBL" id="OC874919">
    <property type="protein sequence ID" value="CAD7638025.1"/>
    <property type="molecule type" value="Genomic_DNA"/>
</dbReference>
<dbReference type="InterPro" id="IPR036734">
    <property type="entry name" value="Neur_chan_lig-bd_sf"/>
</dbReference>
<evidence type="ECO:0000313" key="15">
    <source>
        <dbReference type="Proteomes" id="UP000759131"/>
    </source>
</evidence>
<evidence type="ECO:0000256" key="2">
    <source>
        <dbReference type="ARBA" id="ARBA00004236"/>
    </source>
</evidence>
<evidence type="ECO:0000256" key="7">
    <source>
        <dbReference type="ARBA" id="ARBA00022989"/>
    </source>
</evidence>
<keyword evidence="4" id="KW-1003">Cell membrane</keyword>
<evidence type="ECO:0000256" key="8">
    <source>
        <dbReference type="ARBA" id="ARBA00023065"/>
    </source>
</evidence>
<organism evidence="14">
    <name type="scientific">Medioppia subpectinata</name>
    <dbReference type="NCBI Taxonomy" id="1979941"/>
    <lineage>
        <taxon>Eukaryota</taxon>
        <taxon>Metazoa</taxon>
        <taxon>Ecdysozoa</taxon>
        <taxon>Arthropoda</taxon>
        <taxon>Chelicerata</taxon>
        <taxon>Arachnida</taxon>
        <taxon>Acari</taxon>
        <taxon>Acariformes</taxon>
        <taxon>Sarcoptiformes</taxon>
        <taxon>Oribatida</taxon>
        <taxon>Brachypylina</taxon>
        <taxon>Oppioidea</taxon>
        <taxon>Oppiidae</taxon>
        <taxon>Medioppia</taxon>
    </lineage>
</organism>
<feature type="domain" description="Neurotransmitter-gated ion-channel ligand-binding" evidence="12">
    <location>
        <begin position="1"/>
        <end position="36"/>
    </location>
</feature>
<dbReference type="InterPro" id="IPR006028">
    <property type="entry name" value="GABAA/Glycine_rcpt"/>
</dbReference>
<evidence type="ECO:0000256" key="3">
    <source>
        <dbReference type="ARBA" id="ARBA00022448"/>
    </source>
</evidence>
<dbReference type="InterPro" id="IPR006202">
    <property type="entry name" value="Neur_chan_lig-bd"/>
</dbReference>
<dbReference type="Proteomes" id="UP000759131">
    <property type="component" value="Unassembled WGS sequence"/>
</dbReference>
<dbReference type="Pfam" id="PF02932">
    <property type="entry name" value="Neur_chan_memb"/>
    <property type="match status" value="1"/>
</dbReference>
<feature type="transmembrane region" description="Helical" evidence="11">
    <location>
        <begin position="197"/>
        <end position="217"/>
    </location>
</feature>
<keyword evidence="3" id="KW-0813">Transport</keyword>